<dbReference type="AlphaFoldDB" id="A0A094LTN8"/>
<evidence type="ECO:0000313" key="2">
    <source>
        <dbReference type="Proteomes" id="UP000029264"/>
    </source>
</evidence>
<accession>A0A094LTN8</accession>
<protein>
    <recommendedName>
        <fullName evidence="3">Carboxypeptidase regulatory-like domain-containing protein</fullName>
    </recommendedName>
</protein>
<sequence length="135" mass="14407">MMGCNSDTQDDGSGETGCSGFLSPVINVRLHDSIDDNLVIDDATVLLIETSDTGSNQDYATYIADDDNLAQSETGAYFSVLSINAMSYLIDIEVTAEGYNSAVVKNIAFEVDSSCGAENTLSYDVYLCPINSNCL</sequence>
<keyword evidence="2" id="KW-1185">Reference proteome</keyword>
<evidence type="ECO:0000313" key="1">
    <source>
        <dbReference type="EMBL" id="KFZ38573.1"/>
    </source>
</evidence>
<reference evidence="1 2" key="1">
    <citation type="submission" date="2014-06" db="EMBL/GenBank/DDBJ databases">
        <title>Shewanella sp. YQH10.</title>
        <authorList>
            <person name="Liu Y."/>
            <person name="Zeng R."/>
        </authorList>
    </citation>
    <scope>NUCLEOTIDE SEQUENCE [LARGE SCALE GENOMIC DNA]</scope>
    <source>
        <strain evidence="1 2">YQH10</strain>
    </source>
</reference>
<dbReference type="eggNOG" id="ENOG502ZVB9">
    <property type="taxonomic scope" value="Bacteria"/>
</dbReference>
<comment type="caution">
    <text evidence="1">The sequence shown here is derived from an EMBL/GenBank/DDBJ whole genome shotgun (WGS) entry which is preliminary data.</text>
</comment>
<evidence type="ECO:0008006" key="3">
    <source>
        <dbReference type="Google" id="ProtNLM"/>
    </source>
</evidence>
<organism evidence="1 2">
    <name type="scientific">Shewanella mangrovi</name>
    <dbReference type="NCBI Taxonomy" id="1515746"/>
    <lineage>
        <taxon>Bacteria</taxon>
        <taxon>Pseudomonadati</taxon>
        <taxon>Pseudomonadota</taxon>
        <taxon>Gammaproteobacteria</taxon>
        <taxon>Alteromonadales</taxon>
        <taxon>Shewanellaceae</taxon>
        <taxon>Shewanella</taxon>
    </lineage>
</organism>
<proteinExistence type="predicted"/>
<name>A0A094LTN8_9GAMM</name>
<dbReference type="EMBL" id="JPEO01000002">
    <property type="protein sequence ID" value="KFZ38573.1"/>
    <property type="molecule type" value="Genomic_DNA"/>
</dbReference>
<gene>
    <name evidence="1" type="ORF">HR45_03885</name>
</gene>
<dbReference type="Proteomes" id="UP000029264">
    <property type="component" value="Unassembled WGS sequence"/>
</dbReference>